<dbReference type="AlphaFoldDB" id="A0A557P9N5"/>
<dbReference type="InterPro" id="IPR050336">
    <property type="entry name" value="Chromosome_partition/occlusion"/>
</dbReference>
<dbReference type="InterPro" id="IPR003115">
    <property type="entry name" value="ParB_N"/>
</dbReference>
<name>A0A557P9N5_9VIBR</name>
<dbReference type="GO" id="GO:0005694">
    <property type="term" value="C:chromosome"/>
    <property type="evidence" value="ECO:0007669"/>
    <property type="project" value="TreeGrafter"/>
</dbReference>
<accession>A0A557P9N5</accession>
<dbReference type="OrthoDB" id="9816043at2"/>
<dbReference type="GO" id="GO:0007059">
    <property type="term" value="P:chromosome segregation"/>
    <property type="evidence" value="ECO:0007669"/>
    <property type="project" value="TreeGrafter"/>
</dbReference>
<feature type="domain" description="ParB-like N-terminal" evidence="1">
    <location>
        <begin position="8"/>
        <end position="94"/>
    </location>
</feature>
<dbReference type="Proteomes" id="UP000319828">
    <property type="component" value="Unassembled WGS sequence"/>
</dbReference>
<dbReference type="CDD" id="cd16403">
    <property type="entry name" value="ParB_N_like_MT"/>
    <property type="match status" value="1"/>
</dbReference>
<reference evidence="2 3" key="1">
    <citation type="submission" date="2019-07" db="EMBL/GenBank/DDBJ databases">
        <title>The draft genome sequence of Vibrio algivorus M1486.</title>
        <authorList>
            <person name="Meng X."/>
        </authorList>
    </citation>
    <scope>NUCLEOTIDE SEQUENCE [LARGE SCALE GENOMIC DNA]</scope>
    <source>
        <strain evidence="2 3">M1486</strain>
    </source>
</reference>
<evidence type="ECO:0000259" key="1">
    <source>
        <dbReference type="SMART" id="SM00470"/>
    </source>
</evidence>
<evidence type="ECO:0000313" key="3">
    <source>
        <dbReference type="Proteomes" id="UP000319828"/>
    </source>
</evidence>
<sequence length="171" mass="19158">MERSHQFDNRKVGDLIPYINNARTHSDVQIKQIASSIQEFGFTNPILIDEDNGIIAGHGRLLAAELLNIETVPVYILKGLTPVQKKAYVLADNQLALNAGWDEELLAMEIEFLQEADFDIDLLGFDEDFLSFMDSPEQDETESNGRAGSLTERFLISPFIPNQLEVAGFNT</sequence>
<dbReference type="SMART" id="SM00470">
    <property type="entry name" value="ParB"/>
    <property type="match status" value="1"/>
</dbReference>
<dbReference type="Pfam" id="PF02195">
    <property type="entry name" value="ParB_N"/>
    <property type="match status" value="1"/>
</dbReference>
<evidence type="ECO:0000313" key="2">
    <source>
        <dbReference type="EMBL" id="TVO37359.1"/>
    </source>
</evidence>
<organism evidence="2 3">
    <name type="scientific">Vibrio algivorus</name>
    <dbReference type="NCBI Taxonomy" id="1667024"/>
    <lineage>
        <taxon>Bacteria</taxon>
        <taxon>Pseudomonadati</taxon>
        <taxon>Pseudomonadota</taxon>
        <taxon>Gammaproteobacteria</taxon>
        <taxon>Vibrionales</taxon>
        <taxon>Vibrionaceae</taxon>
        <taxon>Vibrio</taxon>
    </lineage>
</organism>
<gene>
    <name evidence="2" type="ORF">FOF44_07045</name>
</gene>
<dbReference type="InterPro" id="IPR036086">
    <property type="entry name" value="ParB/Sulfiredoxin_sf"/>
</dbReference>
<dbReference type="Gene3D" id="3.90.1530.10">
    <property type="entry name" value="Conserved hypothetical protein from pyrococcus furiosus pfu- 392566-001, ParB domain"/>
    <property type="match status" value="1"/>
</dbReference>
<dbReference type="GO" id="GO:0045881">
    <property type="term" value="P:positive regulation of sporulation resulting in formation of a cellular spore"/>
    <property type="evidence" value="ECO:0007669"/>
    <property type="project" value="TreeGrafter"/>
</dbReference>
<dbReference type="PANTHER" id="PTHR33375">
    <property type="entry name" value="CHROMOSOME-PARTITIONING PROTEIN PARB-RELATED"/>
    <property type="match status" value="1"/>
</dbReference>
<dbReference type="PANTHER" id="PTHR33375:SF1">
    <property type="entry name" value="CHROMOSOME-PARTITIONING PROTEIN PARB-RELATED"/>
    <property type="match status" value="1"/>
</dbReference>
<dbReference type="SUPFAM" id="SSF110849">
    <property type="entry name" value="ParB/Sulfiredoxin"/>
    <property type="match status" value="1"/>
</dbReference>
<dbReference type="RefSeq" id="WP_144387871.1">
    <property type="nucleotide sequence ID" value="NZ_CANNCB010000017.1"/>
</dbReference>
<protein>
    <recommendedName>
        <fullName evidence="1">ParB-like N-terminal domain-containing protein</fullName>
    </recommendedName>
</protein>
<comment type="caution">
    <text evidence="2">The sequence shown here is derived from an EMBL/GenBank/DDBJ whole genome shotgun (WGS) entry which is preliminary data.</text>
</comment>
<proteinExistence type="predicted"/>
<dbReference type="EMBL" id="VMKJ01000010">
    <property type="protein sequence ID" value="TVO37359.1"/>
    <property type="molecule type" value="Genomic_DNA"/>
</dbReference>